<protein>
    <submittedName>
        <fullName evidence="1">Lactobin A/cerein 7B family class IIb bacteriocin</fullName>
    </submittedName>
</protein>
<keyword evidence="2" id="KW-1185">Reference proteome</keyword>
<gene>
    <name evidence="1" type="ORF">HNP37_000738</name>
</gene>
<organism evidence="1 2">
    <name type="scientific">Flavobacterium nitrogenifigens</name>
    <dbReference type="NCBI Taxonomy" id="1617283"/>
    <lineage>
        <taxon>Bacteria</taxon>
        <taxon>Pseudomonadati</taxon>
        <taxon>Bacteroidota</taxon>
        <taxon>Flavobacteriia</taxon>
        <taxon>Flavobacteriales</taxon>
        <taxon>Flavobacteriaceae</taxon>
        <taxon>Flavobacterium</taxon>
    </lineage>
</organism>
<dbReference type="AlphaFoldDB" id="A0A7W7IUB6"/>
<dbReference type="RefSeq" id="WP_246453315.1">
    <property type="nucleotide sequence ID" value="NZ_JACHLD010000001.1"/>
</dbReference>
<comment type="caution">
    <text evidence="1">The sequence shown here is derived from an EMBL/GenBank/DDBJ whole genome shotgun (WGS) entry which is preliminary data.</text>
</comment>
<name>A0A7W7IUB6_9FLAO</name>
<dbReference type="EMBL" id="JACHLD010000001">
    <property type="protein sequence ID" value="MBB4800699.1"/>
    <property type="molecule type" value="Genomic_DNA"/>
</dbReference>
<reference evidence="1 2" key="1">
    <citation type="submission" date="2020-08" db="EMBL/GenBank/DDBJ databases">
        <title>Functional genomics of gut bacteria from endangered species of beetles.</title>
        <authorList>
            <person name="Carlos-Shanley C."/>
        </authorList>
    </citation>
    <scope>NUCLEOTIDE SEQUENCE [LARGE SCALE GENOMIC DNA]</scope>
    <source>
        <strain evidence="1 2">S00142</strain>
    </source>
</reference>
<accession>A0A7W7IUB6</accession>
<dbReference type="Proteomes" id="UP000561681">
    <property type="component" value="Unassembled WGS sequence"/>
</dbReference>
<sequence length="53" mass="5751">MNLEELNLVELNAQEVQEVEGGILSLALSIIAITSATYYGSKEVGKAIYLLTH</sequence>
<evidence type="ECO:0000313" key="2">
    <source>
        <dbReference type="Proteomes" id="UP000561681"/>
    </source>
</evidence>
<evidence type="ECO:0000313" key="1">
    <source>
        <dbReference type="EMBL" id="MBB4800699.1"/>
    </source>
</evidence>
<proteinExistence type="predicted"/>